<name>A0A2V3ZH95_9GAMM</name>
<protein>
    <recommendedName>
        <fullName evidence="4">DUF2490 domain-containing protein</fullName>
    </recommendedName>
</protein>
<dbReference type="OrthoDB" id="941853at2"/>
<accession>A0A2V3ZH95</accession>
<reference evidence="3" key="1">
    <citation type="submission" date="2018-05" db="EMBL/GenBank/DDBJ databases">
        <authorList>
            <person name="Lu D."/>
        </authorList>
    </citation>
    <scope>NUCLEOTIDE SEQUENCE [LARGE SCALE GENOMIC DNA]</scope>
    <source>
        <strain evidence="3">F01</strain>
    </source>
</reference>
<feature type="signal peptide" evidence="1">
    <location>
        <begin position="1"/>
        <end position="23"/>
    </location>
</feature>
<evidence type="ECO:0000313" key="2">
    <source>
        <dbReference type="EMBL" id="PXX89088.1"/>
    </source>
</evidence>
<dbReference type="RefSeq" id="WP_114614248.1">
    <property type="nucleotide sequence ID" value="NZ_QFWX01000008.1"/>
</dbReference>
<comment type="caution">
    <text evidence="2">The sequence shown here is derived from an EMBL/GenBank/DDBJ whole genome shotgun (WGS) entry which is preliminary data.</text>
</comment>
<feature type="chain" id="PRO_5016140087" description="DUF2490 domain-containing protein" evidence="1">
    <location>
        <begin position="24"/>
        <end position="248"/>
    </location>
</feature>
<keyword evidence="1" id="KW-0732">Signal</keyword>
<reference evidence="2 3" key="2">
    <citation type="submission" date="2018-06" db="EMBL/GenBank/DDBJ databases">
        <title>Marinobactersediminissp. nov, a moderately halophilic bacterium isolated from marine solar saltern.</title>
        <authorList>
            <person name="Zhang Y."/>
        </authorList>
    </citation>
    <scope>NUCLEOTIDE SEQUENCE [LARGE SCALE GENOMIC DNA]</scope>
    <source>
        <strain evidence="2 3">F01</strain>
    </source>
</reference>
<evidence type="ECO:0000313" key="3">
    <source>
        <dbReference type="Proteomes" id="UP000253987"/>
    </source>
</evidence>
<evidence type="ECO:0000256" key="1">
    <source>
        <dbReference type="SAM" id="SignalP"/>
    </source>
</evidence>
<dbReference type="SUPFAM" id="SSF56935">
    <property type="entry name" value="Porins"/>
    <property type="match status" value="1"/>
</dbReference>
<dbReference type="AlphaFoldDB" id="A0A2V3ZH95"/>
<organism evidence="2 3">
    <name type="scientific">Marinobacter vulgaris</name>
    <dbReference type="NCBI Taxonomy" id="1928331"/>
    <lineage>
        <taxon>Bacteria</taxon>
        <taxon>Pseudomonadati</taxon>
        <taxon>Pseudomonadota</taxon>
        <taxon>Gammaproteobacteria</taxon>
        <taxon>Pseudomonadales</taxon>
        <taxon>Marinobacteraceae</taxon>
        <taxon>Marinobacter</taxon>
    </lineage>
</organism>
<dbReference type="Proteomes" id="UP000253987">
    <property type="component" value="Unassembled WGS sequence"/>
</dbReference>
<gene>
    <name evidence="2" type="ORF">DIT71_16050</name>
</gene>
<sequence length="248" mass="27700">MTRPSVRAYVAAMLMVSSGAATGDWTLDIETGALWLSRNDVQIPNNSQGDRFDLLDLTGKGPDPYLRLKLERDWGERHTVTGLYAPVRTSGTGTFDTDVNFAGETFVAGAPVRASYQFNTYRIGYRYTWRETDRWRLRIGGSLLIRNANIRLQQDGRTAEDPDLGVVPLLAFEATRFWTPRWSTELDVEGLGAPEGRAIDASLSLNYLLNEDLSLRAGYRTLEGGADNGSVYTFAWLHYGLIGVRYGF</sequence>
<proteinExistence type="predicted"/>
<evidence type="ECO:0008006" key="4">
    <source>
        <dbReference type="Google" id="ProtNLM"/>
    </source>
</evidence>
<dbReference type="EMBL" id="QFWX01000008">
    <property type="protein sequence ID" value="PXX89088.1"/>
    <property type="molecule type" value="Genomic_DNA"/>
</dbReference>
<keyword evidence="3" id="KW-1185">Reference proteome</keyword>